<name>A0AAJ2BH01_9PSED</name>
<dbReference type="AlphaFoldDB" id="A0AAJ2BH01"/>
<evidence type="ECO:0000313" key="2">
    <source>
        <dbReference type="Proteomes" id="UP001268036"/>
    </source>
</evidence>
<sequence>MTRKAGLVNIFNTPYEKWSKRNTTIAERMDLIKNKKIHISEALEIDEHLIEVVSTPFEAASYILRHHSDNGLERHIERSLDADTEYQKMLNLMPQKDPDALRSYQGRFSESDWASADVSINAHGIEMAEGQYLFHGGHWISDFKTLVTSRPFSTSFCPNVALKNAEWRGKAYDAGRVDLMIISVTQPKIKAYAYSREGEHGHEKEVVFASGAQLTHISETYIANLSVSKAISGTDIAKKIVPAYIIEIKLS</sequence>
<comment type="caution">
    <text evidence="1">The sequence shown here is derived from an EMBL/GenBank/DDBJ whole genome shotgun (WGS) entry which is preliminary data.</text>
</comment>
<dbReference type="EMBL" id="JAVJAF010000001">
    <property type="protein sequence ID" value="MDR6234049.1"/>
    <property type="molecule type" value="Genomic_DNA"/>
</dbReference>
<dbReference type="Proteomes" id="UP001268036">
    <property type="component" value="Unassembled WGS sequence"/>
</dbReference>
<organism evidence="1 2">
    <name type="scientific">Pseudomonas oryzihabitans</name>
    <dbReference type="NCBI Taxonomy" id="47885"/>
    <lineage>
        <taxon>Bacteria</taxon>
        <taxon>Pseudomonadati</taxon>
        <taxon>Pseudomonadota</taxon>
        <taxon>Gammaproteobacteria</taxon>
        <taxon>Pseudomonadales</taxon>
        <taxon>Pseudomonadaceae</taxon>
        <taxon>Pseudomonas</taxon>
    </lineage>
</organism>
<proteinExistence type="predicted"/>
<accession>A0AAJ2BH01</accession>
<evidence type="ECO:0000313" key="1">
    <source>
        <dbReference type="EMBL" id="MDR6234049.1"/>
    </source>
</evidence>
<dbReference type="RefSeq" id="WP_309757451.1">
    <property type="nucleotide sequence ID" value="NZ_JAVJAF010000001.1"/>
</dbReference>
<gene>
    <name evidence="1" type="ORF">QE440_001790</name>
</gene>
<protein>
    <submittedName>
        <fullName evidence="1">Uncharacterized protein</fullName>
    </submittedName>
</protein>
<reference evidence="1" key="1">
    <citation type="submission" date="2023-08" db="EMBL/GenBank/DDBJ databases">
        <title>Functional and genomic diversity of the sorghum phyllosphere microbiome.</title>
        <authorList>
            <person name="Shade A."/>
        </authorList>
    </citation>
    <scope>NUCLEOTIDE SEQUENCE</scope>
    <source>
        <strain evidence="1">SORGH_AS_0201</strain>
    </source>
</reference>